<keyword evidence="4" id="KW-1185">Reference proteome</keyword>
<organism evidence="3 4">
    <name type="scientific">Patella caerulea</name>
    <name type="common">Rayed Mediterranean limpet</name>
    <dbReference type="NCBI Taxonomy" id="87958"/>
    <lineage>
        <taxon>Eukaryota</taxon>
        <taxon>Metazoa</taxon>
        <taxon>Spiralia</taxon>
        <taxon>Lophotrochozoa</taxon>
        <taxon>Mollusca</taxon>
        <taxon>Gastropoda</taxon>
        <taxon>Patellogastropoda</taxon>
        <taxon>Patelloidea</taxon>
        <taxon>Patellidae</taxon>
        <taxon>Patella</taxon>
    </lineage>
</organism>
<evidence type="ECO:0000313" key="3">
    <source>
        <dbReference type="EMBL" id="KAK6167847.1"/>
    </source>
</evidence>
<comment type="caution">
    <text evidence="3">The sequence shown here is derived from an EMBL/GenBank/DDBJ whole genome shotgun (WGS) entry which is preliminary data.</text>
</comment>
<dbReference type="GO" id="GO:0008270">
    <property type="term" value="F:zinc ion binding"/>
    <property type="evidence" value="ECO:0007669"/>
    <property type="project" value="UniProtKB-KW"/>
</dbReference>
<dbReference type="PROSITE" id="PS50157">
    <property type="entry name" value="ZINC_FINGER_C2H2_2"/>
    <property type="match status" value="1"/>
</dbReference>
<dbReference type="InterPro" id="IPR013087">
    <property type="entry name" value="Znf_C2H2_type"/>
</dbReference>
<dbReference type="AlphaFoldDB" id="A0AAN8G091"/>
<sequence length="75" mass="8407">MNSPEVMNSPNNSTVNNHFGPPVAGDDIILIDNEDPKILKCCICRQIFPDNLTLQIHLKCHIGDKPYKCSYCECS</sequence>
<evidence type="ECO:0000256" key="1">
    <source>
        <dbReference type="PROSITE-ProRule" id="PRU00042"/>
    </source>
</evidence>
<evidence type="ECO:0000259" key="2">
    <source>
        <dbReference type="PROSITE" id="PS50157"/>
    </source>
</evidence>
<accession>A0AAN8G091</accession>
<protein>
    <recommendedName>
        <fullName evidence="2">C2H2-type domain-containing protein</fullName>
    </recommendedName>
</protein>
<gene>
    <name evidence="3" type="ORF">SNE40_021784</name>
</gene>
<name>A0AAN8G091_PATCE</name>
<reference evidence="3 4" key="1">
    <citation type="submission" date="2024-01" db="EMBL/GenBank/DDBJ databases">
        <title>The genome of the rayed Mediterranean limpet Patella caerulea (Linnaeus, 1758).</title>
        <authorList>
            <person name="Anh-Thu Weber A."/>
            <person name="Halstead-Nussloch G."/>
        </authorList>
    </citation>
    <scope>NUCLEOTIDE SEQUENCE [LARGE SCALE GENOMIC DNA]</scope>
    <source>
        <strain evidence="3">AATW-2023a</strain>
        <tissue evidence="3">Whole specimen</tissue>
    </source>
</reference>
<dbReference type="EMBL" id="JAZGQO010000018">
    <property type="protein sequence ID" value="KAK6167847.1"/>
    <property type="molecule type" value="Genomic_DNA"/>
</dbReference>
<keyword evidence="1" id="KW-0863">Zinc-finger</keyword>
<keyword evidence="1" id="KW-0479">Metal-binding</keyword>
<dbReference type="Gene3D" id="3.30.160.60">
    <property type="entry name" value="Classic Zinc Finger"/>
    <property type="match status" value="1"/>
</dbReference>
<dbReference type="InterPro" id="IPR036236">
    <property type="entry name" value="Znf_C2H2_sf"/>
</dbReference>
<dbReference type="Proteomes" id="UP001347796">
    <property type="component" value="Unassembled WGS sequence"/>
</dbReference>
<evidence type="ECO:0000313" key="4">
    <source>
        <dbReference type="Proteomes" id="UP001347796"/>
    </source>
</evidence>
<dbReference type="PROSITE" id="PS00028">
    <property type="entry name" value="ZINC_FINGER_C2H2_1"/>
    <property type="match status" value="1"/>
</dbReference>
<dbReference type="SUPFAM" id="SSF57667">
    <property type="entry name" value="beta-beta-alpha zinc fingers"/>
    <property type="match status" value="1"/>
</dbReference>
<keyword evidence="1" id="KW-0862">Zinc</keyword>
<feature type="domain" description="C2H2-type" evidence="2">
    <location>
        <begin position="39"/>
        <end position="66"/>
    </location>
</feature>
<proteinExistence type="predicted"/>